<feature type="transmembrane region" description="Helical" evidence="10">
    <location>
        <begin position="64"/>
        <end position="81"/>
    </location>
</feature>
<evidence type="ECO:0000256" key="5">
    <source>
        <dbReference type="ARBA" id="ARBA00022448"/>
    </source>
</evidence>
<evidence type="ECO:0000256" key="1">
    <source>
        <dbReference type="ARBA" id="ARBA00002672"/>
    </source>
</evidence>
<comment type="similarity">
    <text evidence="3">Belongs to the nicotinamide ribonucleoside (NR) uptake permease (TC 4.B.1) family.</text>
</comment>
<protein>
    <recommendedName>
        <fullName evidence="4">Nicotinamide riboside transporter PnuC</fullName>
    </recommendedName>
</protein>
<comment type="function">
    <text evidence="1">Required for nicotinamide riboside transport across the inner membrane.</text>
</comment>
<feature type="transmembrane region" description="Helical" evidence="10">
    <location>
        <begin position="102"/>
        <end position="120"/>
    </location>
</feature>
<dbReference type="GO" id="GO:0005886">
    <property type="term" value="C:plasma membrane"/>
    <property type="evidence" value="ECO:0007669"/>
    <property type="project" value="UniProtKB-SubCell"/>
</dbReference>
<comment type="subcellular location">
    <subcellularLocation>
        <location evidence="2">Cell membrane</location>
        <topology evidence="2">Multi-pass membrane protein</topology>
    </subcellularLocation>
</comment>
<dbReference type="NCBIfam" id="TIGR01528">
    <property type="entry name" value="NMN_trans_PnuC"/>
    <property type="match status" value="1"/>
</dbReference>
<keyword evidence="6" id="KW-1003">Cell membrane</keyword>
<sequence length="225" mass="26415">MTDFFAQYRGVETHLVVLEIIGVIFGFLSVWYAKKGNIWVYPTGIISTVLFVYLLWHYVLWGDMLINAYYTAMSIYGWVLWAKNAQNNVITISITTRRDWQICSLLGLFSLSFVTIVYYLKPYIKNDFSMQGISLGFHNFLPTEYVDVFTTAIFLVGMWLMAKRKIENWIFWILGDLISVPLYFKKGMLFTSFQYLLFTIIAIMGYIEWKKHLRNERVTSNVSSL</sequence>
<dbReference type="PANTHER" id="PTHR36122:SF2">
    <property type="entry name" value="NICOTINAMIDE RIBOSIDE TRANSPORTER PNUC"/>
    <property type="match status" value="1"/>
</dbReference>
<feature type="transmembrane region" description="Helical" evidence="10">
    <location>
        <begin position="140"/>
        <end position="162"/>
    </location>
</feature>
<dbReference type="InterPro" id="IPR006419">
    <property type="entry name" value="NMN_transpt_PnuC"/>
</dbReference>
<feature type="transmembrane region" description="Helical" evidence="10">
    <location>
        <begin position="15"/>
        <end position="32"/>
    </location>
</feature>
<dbReference type="Proteomes" id="UP000197007">
    <property type="component" value="Chromosome"/>
</dbReference>
<gene>
    <name evidence="11" type="ORF">CBG49_01865</name>
</gene>
<evidence type="ECO:0000256" key="8">
    <source>
        <dbReference type="ARBA" id="ARBA00022989"/>
    </source>
</evidence>
<dbReference type="KEGG" id="capn:CBG49_01865"/>
<dbReference type="GO" id="GO:0034257">
    <property type="term" value="F:nicotinamide riboside transmembrane transporter activity"/>
    <property type="evidence" value="ECO:0007669"/>
    <property type="project" value="InterPro"/>
</dbReference>
<evidence type="ECO:0000256" key="6">
    <source>
        <dbReference type="ARBA" id="ARBA00022475"/>
    </source>
</evidence>
<evidence type="ECO:0000256" key="2">
    <source>
        <dbReference type="ARBA" id="ARBA00004651"/>
    </source>
</evidence>
<dbReference type="PANTHER" id="PTHR36122">
    <property type="entry name" value="NICOTINAMIDE RIBOSIDE TRANSPORTER PNUC"/>
    <property type="match status" value="1"/>
</dbReference>
<dbReference type="EMBL" id="CP022022">
    <property type="protein sequence ID" value="ASF41935.1"/>
    <property type="molecule type" value="Genomic_DNA"/>
</dbReference>
<dbReference type="AlphaFoldDB" id="A0A1Z4BKY8"/>
<keyword evidence="5" id="KW-0813">Transport</keyword>
<keyword evidence="12" id="KW-1185">Reference proteome</keyword>
<keyword evidence="7 10" id="KW-0812">Transmembrane</keyword>
<name>A0A1Z4BKY8_9FLAO</name>
<proteinExistence type="inferred from homology"/>
<evidence type="ECO:0000256" key="10">
    <source>
        <dbReference type="SAM" id="Phobius"/>
    </source>
</evidence>
<dbReference type="RefSeq" id="WP_088593138.1">
    <property type="nucleotide sequence ID" value="NZ_CP022022.1"/>
</dbReference>
<feature type="transmembrane region" description="Helical" evidence="10">
    <location>
        <begin position="169"/>
        <end position="184"/>
    </location>
</feature>
<keyword evidence="9 10" id="KW-0472">Membrane</keyword>
<evidence type="ECO:0000313" key="12">
    <source>
        <dbReference type="Proteomes" id="UP000197007"/>
    </source>
</evidence>
<accession>A0A1Z4BKY8</accession>
<evidence type="ECO:0000256" key="4">
    <source>
        <dbReference type="ARBA" id="ARBA00017522"/>
    </source>
</evidence>
<feature type="transmembrane region" description="Helical" evidence="10">
    <location>
        <begin position="39"/>
        <end position="58"/>
    </location>
</feature>
<dbReference type="Pfam" id="PF04973">
    <property type="entry name" value="NMN_transporter"/>
    <property type="match status" value="1"/>
</dbReference>
<keyword evidence="8 10" id="KW-1133">Transmembrane helix</keyword>
<evidence type="ECO:0000313" key="11">
    <source>
        <dbReference type="EMBL" id="ASF41935.1"/>
    </source>
</evidence>
<evidence type="ECO:0000256" key="9">
    <source>
        <dbReference type="ARBA" id="ARBA00023136"/>
    </source>
</evidence>
<evidence type="ECO:0000256" key="3">
    <source>
        <dbReference type="ARBA" id="ARBA00006669"/>
    </source>
</evidence>
<feature type="transmembrane region" description="Helical" evidence="10">
    <location>
        <begin position="190"/>
        <end position="207"/>
    </location>
</feature>
<reference evidence="12" key="1">
    <citation type="submission" date="2017-06" db="EMBL/GenBank/DDBJ databases">
        <title>Complete genome sequence of Capnocytophaga sp. KCOM 1579 (=ChDC OS43) isolated from a human refractory periapical abscess lesion.</title>
        <authorList>
            <person name="Kook J.-K."/>
            <person name="Park S.-N."/>
            <person name="Lim Y.K."/>
            <person name="Roh H."/>
        </authorList>
    </citation>
    <scope>NUCLEOTIDE SEQUENCE [LARGE SCALE GENOMIC DNA]</scope>
    <source>
        <strain evidence="12">ChDC OS43</strain>
    </source>
</reference>
<organism evidence="11 12">
    <name type="scientific">Capnocytophaga endodontalis</name>
    <dbReference type="NCBI Taxonomy" id="2708117"/>
    <lineage>
        <taxon>Bacteria</taxon>
        <taxon>Pseudomonadati</taxon>
        <taxon>Bacteroidota</taxon>
        <taxon>Flavobacteriia</taxon>
        <taxon>Flavobacteriales</taxon>
        <taxon>Flavobacteriaceae</taxon>
        <taxon>Capnocytophaga</taxon>
    </lineage>
</organism>
<evidence type="ECO:0000256" key="7">
    <source>
        <dbReference type="ARBA" id="ARBA00022692"/>
    </source>
</evidence>